<dbReference type="EMBL" id="QEKT01000001">
    <property type="protein sequence ID" value="PVY86272.1"/>
    <property type="molecule type" value="Genomic_DNA"/>
</dbReference>
<name>A0A2U1DFE8_9LACO</name>
<comment type="caution">
    <text evidence="1">The sequence shown here is derived from an EMBL/GenBank/DDBJ whole genome shotgun (WGS) entry which is preliminary data.</text>
</comment>
<keyword evidence="2" id="KW-1185">Reference proteome</keyword>
<organism evidence="1 2">
    <name type="scientific">Convivina intestini</name>
    <dbReference type="NCBI Taxonomy" id="1505726"/>
    <lineage>
        <taxon>Bacteria</taxon>
        <taxon>Bacillati</taxon>
        <taxon>Bacillota</taxon>
        <taxon>Bacilli</taxon>
        <taxon>Lactobacillales</taxon>
        <taxon>Lactobacillaceae</taxon>
        <taxon>Convivina</taxon>
    </lineage>
</organism>
<evidence type="ECO:0000313" key="2">
    <source>
        <dbReference type="Proteomes" id="UP000245433"/>
    </source>
</evidence>
<evidence type="ECO:0000313" key="1">
    <source>
        <dbReference type="EMBL" id="PVY86272.1"/>
    </source>
</evidence>
<dbReference type="AlphaFoldDB" id="A0A2U1DFE8"/>
<protein>
    <submittedName>
        <fullName evidence="1">Uncharacterized protein</fullName>
    </submittedName>
</protein>
<sequence>MLTILSDNDKLESTDSVANAMTRIDQIKMIENLNLLMHSSDNWPKFEQLKAIWDEVNEYLMKSFEIISD</sequence>
<accession>A0A2U1DFE8</accession>
<reference evidence="1 2" key="1">
    <citation type="submission" date="2018-04" db="EMBL/GenBank/DDBJ databases">
        <title>Genomic Encyclopedia of Type Strains, Phase IV (KMG-IV): sequencing the most valuable type-strain genomes for metagenomic binning, comparative biology and taxonomic classification.</title>
        <authorList>
            <person name="Goeker M."/>
        </authorList>
    </citation>
    <scope>NUCLEOTIDE SEQUENCE [LARGE SCALE GENOMIC DNA]</scope>
    <source>
        <strain evidence="1 2">DSM 28795</strain>
    </source>
</reference>
<proteinExistence type="predicted"/>
<gene>
    <name evidence="1" type="ORF">C7384_101187</name>
</gene>
<dbReference type="Proteomes" id="UP000245433">
    <property type="component" value="Unassembled WGS sequence"/>
</dbReference>